<comment type="caution">
    <text evidence="2">The sequence shown here is derived from an EMBL/GenBank/DDBJ whole genome shotgun (WGS) entry which is preliminary data.</text>
</comment>
<dbReference type="Pfam" id="PF05164">
    <property type="entry name" value="ZapA"/>
    <property type="match status" value="1"/>
</dbReference>
<evidence type="ECO:0000313" key="2">
    <source>
        <dbReference type="EMBL" id="RBI85125.1"/>
    </source>
</evidence>
<keyword evidence="2" id="KW-0132">Cell division</keyword>
<dbReference type="InterPro" id="IPR007838">
    <property type="entry name" value="Cell_div_ZapA-like"/>
</dbReference>
<keyword evidence="2" id="KW-0131">Cell cycle</keyword>
<dbReference type="GO" id="GO:0051301">
    <property type="term" value="P:cell division"/>
    <property type="evidence" value="ECO:0007669"/>
    <property type="project" value="UniProtKB-KW"/>
</dbReference>
<sequence>MPNVEIEIGGRVFEVACQEGEEHYLHSAAQMLDTEARTLVDQIGRLPEARMLLMAGLMLADKTAGVEDRLREAEEKLAAQEARIAELEAQPAAAPERIEVPVIPETVTEALSELAARAEALAQSAEERAEAAAEPSSAS</sequence>
<gene>
    <name evidence="2" type="ORF">DRV85_10760</name>
</gene>
<proteinExistence type="predicted"/>
<evidence type="ECO:0000256" key="1">
    <source>
        <dbReference type="SAM" id="Coils"/>
    </source>
</evidence>
<keyword evidence="1" id="KW-0175">Coiled coil</keyword>
<dbReference type="Proteomes" id="UP000253370">
    <property type="component" value="Unassembled WGS sequence"/>
</dbReference>
<protein>
    <submittedName>
        <fullName evidence="2">Cell division protein ZapA</fullName>
    </submittedName>
</protein>
<evidence type="ECO:0000313" key="3">
    <source>
        <dbReference type="Proteomes" id="UP000253370"/>
    </source>
</evidence>
<dbReference type="SUPFAM" id="SSF102829">
    <property type="entry name" value="Cell division protein ZapA-like"/>
    <property type="match status" value="1"/>
</dbReference>
<organism evidence="2 3">
    <name type="scientific">Rhodosalinus halophilus</name>
    <dbReference type="NCBI Taxonomy" id="2259333"/>
    <lineage>
        <taxon>Bacteria</taxon>
        <taxon>Pseudomonadati</taxon>
        <taxon>Pseudomonadota</taxon>
        <taxon>Alphaproteobacteria</taxon>
        <taxon>Rhodobacterales</taxon>
        <taxon>Paracoccaceae</taxon>
        <taxon>Rhodosalinus</taxon>
    </lineage>
</organism>
<reference evidence="2 3" key="1">
    <citation type="submission" date="2018-07" db="EMBL/GenBank/DDBJ databases">
        <title>Rhodosalinus sp. strain E84T genomic sequence and assembly.</title>
        <authorList>
            <person name="Liu Z.-W."/>
            <person name="Lu D.-C."/>
        </authorList>
    </citation>
    <scope>NUCLEOTIDE SEQUENCE [LARGE SCALE GENOMIC DNA]</scope>
    <source>
        <strain evidence="2 3">E84</strain>
    </source>
</reference>
<keyword evidence="3" id="KW-1185">Reference proteome</keyword>
<dbReference type="InterPro" id="IPR042233">
    <property type="entry name" value="Cell_div_ZapA_N"/>
</dbReference>
<accession>A0A365U8Q0</accession>
<feature type="coiled-coil region" evidence="1">
    <location>
        <begin position="63"/>
        <end position="128"/>
    </location>
</feature>
<dbReference type="EMBL" id="QNTQ01000008">
    <property type="protein sequence ID" value="RBI85125.1"/>
    <property type="molecule type" value="Genomic_DNA"/>
</dbReference>
<name>A0A365U8Q0_9RHOB</name>
<dbReference type="Gene3D" id="3.30.160.880">
    <property type="entry name" value="Cell division protein ZapA protomer, N-terminal domain"/>
    <property type="match status" value="1"/>
</dbReference>
<dbReference type="AlphaFoldDB" id="A0A365U8Q0"/>
<dbReference type="RefSeq" id="WP_113289453.1">
    <property type="nucleotide sequence ID" value="NZ_QNTQ01000008.1"/>
</dbReference>
<dbReference type="InterPro" id="IPR036192">
    <property type="entry name" value="Cell_div_ZapA-like_sf"/>
</dbReference>
<dbReference type="OrthoDB" id="9797575at2"/>